<accession>A0ABQ9F767</accession>
<proteinExistence type="predicted"/>
<protein>
    <recommendedName>
        <fullName evidence="3">Glycosyltransferase 2-like domain-containing protein</fullName>
    </recommendedName>
</protein>
<dbReference type="PANTHER" id="PTHR33604:SF3">
    <property type="entry name" value="OSJNBA0004B13.7 PROTEIN"/>
    <property type="match status" value="1"/>
</dbReference>
<reference evidence="1 2" key="1">
    <citation type="submission" date="2022-12" db="EMBL/GenBank/DDBJ databases">
        <title>Chromosome-level genome of Tegillarca granosa.</title>
        <authorList>
            <person name="Kim J."/>
        </authorList>
    </citation>
    <scope>NUCLEOTIDE SEQUENCE [LARGE SCALE GENOMIC DNA]</scope>
    <source>
        <strain evidence="1">Teg-2019</strain>
        <tissue evidence="1">Adductor muscle</tissue>
    </source>
</reference>
<sequence length="382" mass="45497">MLRKNRIAFLLGCAAIYFLSFNQYYNTSRVNTLAFSLDLDRQIDGRLFAESLRERIERTQKFLMHDFEMDYVDINAVTLDDDPCIDLRIIVIVYDRAESMKRLLNSLNEADYLGDCVILDIWIDRSIDNVIDPVTYKMASEFTFKHGICRVHNQTDHVGIYGQWMKTWHPADDSHEIAVFLEDDLTVSPYFYKWLKAVHKMYDDNPYINGYSLYSLSVRHKDTMKYRILPNFIPPEHVVYLYPLLATWGFSPSKQNWMKFISWFYRVSRDPEFQPIIPGLMASAWYQKLKERNRTDTMWSMWHIYYAWKNSEFTMHPNLPERQSLAVNWKEPGLHVENKTVSEKKEKENFDFNTSLLYEWDDQFINFPENPLRISASGEVVH</sequence>
<dbReference type="SUPFAM" id="SSF53448">
    <property type="entry name" value="Nucleotide-diphospho-sugar transferases"/>
    <property type="match status" value="1"/>
</dbReference>
<organism evidence="1 2">
    <name type="scientific">Tegillarca granosa</name>
    <name type="common">Malaysian cockle</name>
    <name type="synonym">Anadara granosa</name>
    <dbReference type="NCBI Taxonomy" id="220873"/>
    <lineage>
        <taxon>Eukaryota</taxon>
        <taxon>Metazoa</taxon>
        <taxon>Spiralia</taxon>
        <taxon>Lophotrochozoa</taxon>
        <taxon>Mollusca</taxon>
        <taxon>Bivalvia</taxon>
        <taxon>Autobranchia</taxon>
        <taxon>Pteriomorphia</taxon>
        <taxon>Arcoida</taxon>
        <taxon>Arcoidea</taxon>
        <taxon>Arcidae</taxon>
        <taxon>Tegillarca</taxon>
    </lineage>
</organism>
<name>A0ABQ9F767_TEGGR</name>
<evidence type="ECO:0000313" key="2">
    <source>
        <dbReference type="Proteomes" id="UP001217089"/>
    </source>
</evidence>
<gene>
    <name evidence="1" type="ORF">KUTeg_010755</name>
</gene>
<dbReference type="Proteomes" id="UP001217089">
    <property type="component" value="Unassembled WGS sequence"/>
</dbReference>
<comment type="caution">
    <text evidence="1">The sequence shown here is derived from an EMBL/GenBank/DDBJ whole genome shotgun (WGS) entry which is preliminary data.</text>
</comment>
<dbReference type="Gene3D" id="3.90.550.10">
    <property type="entry name" value="Spore Coat Polysaccharide Biosynthesis Protein SpsA, Chain A"/>
    <property type="match status" value="1"/>
</dbReference>
<dbReference type="PANTHER" id="PTHR33604">
    <property type="entry name" value="OSJNBA0004B13.7 PROTEIN"/>
    <property type="match status" value="1"/>
</dbReference>
<evidence type="ECO:0008006" key="3">
    <source>
        <dbReference type="Google" id="ProtNLM"/>
    </source>
</evidence>
<dbReference type="InterPro" id="IPR029044">
    <property type="entry name" value="Nucleotide-diphossugar_trans"/>
</dbReference>
<dbReference type="EMBL" id="JARBDR010000496">
    <property type="protein sequence ID" value="KAJ8311400.1"/>
    <property type="molecule type" value="Genomic_DNA"/>
</dbReference>
<evidence type="ECO:0000313" key="1">
    <source>
        <dbReference type="EMBL" id="KAJ8311400.1"/>
    </source>
</evidence>
<keyword evidence="2" id="KW-1185">Reference proteome</keyword>